<dbReference type="InterPro" id="IPR050122">
    <property type="entry name" value="RTK"/>
</dbReference>
<dbReference type="PROSITE" id="PS50011">
    <property type="entry name" value="PROTEIN_KINASE_DOM"/>
    <property type="match status" value="1"/>
</dbReference>
<dbReference type="PANTHER" id="PTHR24416:SF349">
    <property type="entry name" value="TYROSINE-PROTEIN KINASE RYK"/>
    <property type="match status" value="1"/>
</dbReference>
<dbReference type="GO" id="GO:0007169">
    <property type="term" value="P:cell surface receptor protein tyrosine kinase signaling pathway"/>
    <property type="evidence" value="ECO:0007669"/>
    <property type="project" value="TreeGrafter"/>
</dbReference>
<dbReference type="PANTHER" id="PTHR24416">
    <property type="entry name" value="TYROSINE-PROTEIN KINASE RECEPTOR"/>
    <property type="match status" value="1"/>
</dbReference>
<dbReference type="EMBL" id="OE007938">
    <property type="protein sequence ID" value="CAD7463392.1"/>
    <property type="molecule type" value="Genomic_DNA"/>
</dbReference>
<accession>A0A7R9P0N7</accession>
<dbReference type="Pfam" id="PF07714">
    <property type="entry name" value="PK_Tyr_Ser-Thr"/>
    <property type="match status" value="1"/>
</dbReference>
<dbReference type="InterPro" id="IPR011009">
    <property type="entry name" value="Kinase-like_dom_sf"/>
</dbReference>
<keyword evidence="2" id="KW-0812">Transmembrane</keyword>
<name>A0A7R9P0N7_9NEOP</name>
<dbReference type="GO" id="GO:0004713">
    <property type="term" value="F:protein tyrosine kinase activity"/>
    <property type="evidence" value="ECO:0007669"/>
    <property type="project" value="InterPro"/>
</dbReference>
<evidence type="ECO:0000259" key="9">
    <source>
        <dbReference type="PROSITE" id="PS50011"/>
    </source>
</evidence>
<evidence type="ECO:0000256" key="4">
    <source>
        <dbReference type="ARBA" id="ARBA00022889"/>
    </source>
</evidence>
<dbReference type="GO" id="GO:0007409">
    <property type="term" value="P:axonogenesis"/>
    <property type="evidence" value="ECO:0007669"/>
    <property type="project" value="TreeGrafter"/>
</dbReference>
<reference evidence="10" key="1">
    <citation type="submission" date="2020-11" db="EMBL/GenBank/DDBJ databases">
        <authorList>
            <person name="Tran Van P."/>
        </authorList>
    </citation>
    <scope>NUCLEOTIDE SEQUENCE</scope>
</reference>
<evidence type="ECO:0000256" key="3">
    <source>
        <dbReference type="ARBA" id="ARBA00022729"/>
    </source>
</evidence>
<evidence type="ECO:0000256" key="7">
    <source>
        <dbReference type="ARBA" id="ARBA00023170"/>
    </source>
</evidence>
<proteinExistence type="predicted"/>
<evidence type="ECO:0000256" key="8">
    <source>
        <dbReference type="ARBA" id="ARBA00023180"/>
    </source>
</evidence>
<comment type="subcellular location">
    <subcellularLocation>
        <location evidence="1">Cell membrane</location>
        <topology evidence="1">Single-pass membrane protein</topology>
    </subcellularLocation>
</comment>
<dbReference type="AlphaFoldDB" id="A0A7R9P0N7"/>
<evidence type="ECO:0000256" key="6">
    <source>
        <dbReference type="ARBA" id="ARBA00023136"/>
    </source>
</evidence>
<keyword evidence="7" id="KW-0675">Receptor</keyword>
<dbReference type="GO" id="GO:0043235">
    <property type="term" value="C:receptor complex"/>
    <property type="evidence" value="ECO:0007669"/>
    <property type="project" value="TreeGrafter"/>
</dbReference>
<evidence type="ECO:0000313" key="10">
    <source>
        <dbReference type="EMBL" id="CAD7463392.1"/>
    </source>
</evidence>
<keyword evidence="4" id="KW-0130">Cell adhesion</keyword>
<dbReference type="InterPro" id="IPR000719">
    <property type="entry name" value="Prot_kinase_dom"/>
</dbReference>
<gene>
    <name evidence="10" type="ORF">TTEB3V08_LOCUS11277</name>
</gene>
<dbReference type="GO" id="GO:0005524">
    <property type="term" value="F:ATP binding"/>
    <property type="evidence" value="ECO:0007669"/>
    <property type="project" value="InterPro"/>
</dbReference>
<dbReference type="GO" id="GO:0010976">
    <property type="term" value="P:positive regulation of neuron projection development"/>
    <property type="evidence" value="ECO:0007669"/>
    <property type="project" value="TreeGrafter"/>
</dbReference>
<protein>
    <recommendedName>
        <fullName evidence="9">Protein kinase domain-containing protein</fullName>
    </recommendedName>
</protein>
<evidence type="ECO:0000256" key="2">
    <source>
        <dbReference type="ARBA" id="ARBA00022692"/>
    </source>
</evidence>
<dbReference type="SUPFAM" id="SSF56112">
    <property type="entry name" value="Protein kinase-like (PK-like)"/>
    <property type="match status" value="1"/>
</dbReference>
<dbReference type="InterPro" id="IPR020635">
    <property type="entry name" value="Tyr_kinase_cat_dom"/>
</dbReference>
<dbReference type="SMART" id="SM00219">
    <property type="entry name" value="TyrKc"/>
    <property type="match status" value="1"/>
</dbReference>
<sequence>MLNPSVRTYRITSELEFLLDKKQADVVKRDYLDFESKQEVIDYLKQFTSSGDQIDKWSYGVLLWELTTLAQQPYVEIDPFEMAAYLRDGYRLSQPINCPDELFAVMAYCWAMSPDERPTFSQLQICLQEFYKQLTKYV</sequence>
<evidence type="ECO:0000256" key="5">
    <source>
        <dbReference type="ARBA" id="ARBA00022989"/>
    </source>
</evidence>
<dbReference type="GO" id="GO:0007155">
    <property type="term" value="P:cell adhesion"/>
    <property type="evidence" value="ECO:0007669"/>
    <property type="project" value="UniProtKB-KW"/>
</dbReference>
<feature type="domain" description="Protein kinase" evidence="9">
    <location>
        <begin position="1"/>
        <end position="131"/>
    </location>
</feature>
<keyword evidence="6" id="KW-0472">Membrane</keyword>
<dbReference type="Gene3D" id="1.10.510.10">
    <property type="entry name" value="Transferase(Phosphotransferase) domain 1"/>
    <property type="match status" value="1"/>
</dbReference>
<keyword evidence="5" id="KW-1133">Transmembrane helix</keyword>
<dbReference type="GO" id="GO:0051897">
    <property type="term" value="P:positive regulation of phosphatidylinositol 3-kinase/protein kinase B signal transduction"/>
    <property type="evidence" value="ECO:0007669"/>
    <property type="project" value="TreeGrafter"/>
</dbReference>
<dbReference type="GO" id="GO:0005886">
    <property type="term" value="C:plasma membrane"/>
    <property type="evidence" value="ECO:0007669"/>
    <property type="project" value="UniProtKB-SubCell"/>
</dbReference>
<organism evidence="10">
    <name type="scientific">Timema tahoe</name>
    <dbReference type="NCBI Taxonomy" id="61484"/>
    <lineage>
        <taxon>Eukaryota</taxon>
        <taxon>Metazoa</taxon>
        <taxon>Ecdysozoa</taxon>
        <taxon>Arthropoda</taxon>
        <taxon>Hexapoda</taxon>
        <taxon>Insecta</taxon>
        <taxon>Pterygota</taxon>
        <taxon>Neoptera</taxon>
        <taxon>Polyneoptera</taxon>
        <taxon>Phasmatodea</taxon>
        <taxon>Timematodea</taxon>
        <taxon>Timematoidea</taxon>
        <taxon>Timematidae</taxon>
        <taxon>Timema</taxon>
    </lineage>
</organism>
<evidence type="ECO:0000256" key="1">
    <source>
        <dbReference type="ARBA" id="ARBA00004162"/>
    </source>
</evidence>
<dbReference type="InterPro" id="IPR001245">
    <property type="entry name" value="Ser-Thr/Tyr_kinase_cat_dom"/>
</dbReference>
<keyword evidence="8" id="KW-0325">Glycoprotein</keyword>
<keyword evidence="3" id="KW-0732">Signal</keyword>